<keyword evidence="2" id="KW-1185">Reference proteome</keyword>
<sequence length="157" mass="17943">MDRLSHVNLPLDQVDPFQVNVNRYAPCLIDSSMNISSNLLAYLLDTSQMGSNLRVVFTIKPFSRSTLLIMQLSISSGSVTISYRLAYPYTAKMIFCESKSVITRREGEIQSFALHVCLYPLYALQSRWNTQLGFLLTPQHASADRLIRLDHTKHRLF</sequence>
<reference evidence="1 2" key="1">
    <citation type="journal article" date="2019" name="Nat. Ecol. Evol.">
        <title>Megaphylogeny resolves global patterns of mushroom evolution.</title>
        <authorList>
            <person name="Varga T."/>
            <person name="Krizsan K."/>
            <person name="Foldi C."/>
            <person name="Dima B."/>
            <person name="Sanchez-Garcia M."/>
            <person name="Sanchez-Ramirez S."/>
            <person name="Szollosi G.J."/>
            <person name="Szarkandi J.G."/>
            <person name="Papp V."/>
            <person name="Albert L."/>
            <person name="Andreopoulos W."/>
            <person name="Angelini C."/>
            <person name="Antonin V."/>
            <person name="Barry K.W."/>
            <person name="Bougher N.L."/>
            <person name="Buchanan P."/>
            <person name="Buyck B."/>
            <person name="Bense V."/>
            <person name="Catcheside P."/>
            <person name="Chovatia M."/>
            <person name="Cooper J."/>
            <person name="Damon W."/>
            <person name="Desjardin D."/>
            <person name="Finy P."/>
            <person name="Geml J."/>
            <person name="Haridas S."/>
            <person name="Hughes K."/>
            <person name="Justo A."/>
            <person name="Karasinski D."/>
            <person name="Kautmanova I."/>
            <person name="Kiss B."/>
            <person name="Kocsube S."/>
            <person name="Kotiranta H."/>
            <person name="LaButti K.M."/>
            <person name="Lechner B.E."/>
            <person name="Liimatainen K."/>
            <person name="Lipzen A."/>
            <person name="Lukacs Z."/>
            <person name="Mihaltcheva S."/>
            <person name="Morgado L.N."/>
            <person name="Niskanen T."/>
            <person name="Noordeloos M.E."/>
            <person name="Ohm R.A."/>
            <person name="Ortiz-Santana B."/>
            <person name="Ovrebo C."/>
            <person name="Racz N."/>
            <person name="Riley R."/>
            <person name="Savchenko A."/>
            <person name="Shiryaev A."/>
            <person name="Soop K."/>
            <person name="Spirin V."/>
            <person name="Szebenyi C."/>
            <person name="Tomsovsky M."/>
            <person name="Tulloss R.E."/>
            <person name="Uehling J."/>
            <person name="Grigoriev I.V."/>
            <person name="Vagvolgyi C."/>
            <person name="Papp T."/>
            <person name="Martin F.M."/>
            <person name="Miettinen O."/>
            <person name="Hibbett D.S."/>
            <person name="Nagy L.G."/>
        </authorList>
    </citation>
    <scope>NUCLEOTIDE SEQUENCE [LARGE SCALE GENOMIC DNA]</scope>
    <source>
        <strain evidence="1 2">CBS 962.96</strain>
    </source>
</reference>
<proteinExistence type="predicted"/>
<dbReference type="EMBL" id="ML179109">
    <property type="protein sequence ID" value="THV00087.1"/>
    <property type="molecule type" value="Genomic_DNA"/>
</dbReference>
<name>A0A4S8MC73_DENBC</name>
<dbReference type="Proteomes" id="UP000297245">
    <property type="component" value="Unassembled WGS sequence"/>
</dbReference>
<evidence type="ECO:0000313" key="2">
    <source>
        <dbReference type="Proteomes" id="UP000297245"/>
    </source>
</evidence>
<protein>
    <submittedName>
        <fullName evidence="1">Uncharacterized protein</fullName>
    </submittedName>
</protein>
<organism evidence="1 2">
    <name type="scientific">Dendrothele bispora (strain CBS 962.96)</name>
    <dbReference type="NCBI Taxonomy" id="1314807"/>
    <lineage>
        <taxon>Eukaryota</taxon>
        <taxon>Fungi</taxon>
        <taxon>Dikarya</taxon>
        <taxon>Basidiomycota</taxon>
        <taxon>Agaricomycotina</taxon>
        <taxon>Agaricomycetes</taxon>
        <taxon>Agaricomycetidae</taxon>
        <taxon>Agaricales</taxon>
        <taxon>Agaricales incertae sedis</taxon>
        <taxon>Dendrothele</taxon>
    </lineage>
</organism>
<dbReference type="AlphaFoldDB" id="A0A4S8MC73"/>
<accession>A0A4S8MC73</accession>
<gene>
    <name evidence="1" type="ORF">K435DRAFT_468707</name>
</gene>
<evidence type="ECO:0000313" key="1">
    <source>
        <dbReference type="EMBL" id="THV00087.1"/>
    </source>
</evidence>